<dbReference type="EMBL" id="JADGMS010000017">
    <property type="protein sequence ID" value="KAF9663475.1"/>
    <property type="molecule type" value="Genomic_DNA"/>
</dbReference>
<dbReference type="AlphaFoldDB" id="A0A835J9Y1"/>
<keyword evidence="3" id="KW-1185">Reference proteome</keyword>
<organism evidence="2 3">
    <name type="scientific">Salix dunnii</name>
    <dbReference type="NCBI Taxonomy" id="1413687"/>
    <lineage>
        <taxon>Eukaryota</taxon>
        <taxon>Viridiplantae</taxon>
        <taxon>Streptophyta</taxon>
        <taxon>Embryophyta</taxon>
        <taxon>Tracheophyta</taxon>
        <taxon>Spermatophyta</taxon>
        <taxon>Magnoliopsida</taxon>
        <taxon>eudicotyledons</taxon>
        <taxon>Gunneridae</taxon>
        <taxon>Pentapetalae</taxon>
        <taxon>rosids</taxon>
        <taxon>fabids</taxon>
        <taxon>Malpighiales</taxon>
        <taxon>Salicaceae</taxon>
        <taxon>Saliceae</taxon>
        <taxon>Salix</taxon>
    </lineage>
</organism>
<dbReference type="PANTHER" id="PTHR31672:SF13">
    <property type="entry name" value="F-BOX PROTEIN CPR30-LIKE"/>
    <property type="match status" value="1"/>
</dbReference>
<dbReference type="CDD" id="cd22157">
    <property type="entry name" value="F-box_AtFBW1-like"/>
    <property type="match status" value="1"/>
</dbReference>
<evidence type="ECO:0000259" key="1">
    <source>
        <dbReference type="PROSITE" id="PS50181"/>
    </source>
</evidence>
<dbReference type="InterPro" id="IPR036047">
    <property type="entry name" value="F-box-like_dom_sf"/>
</dbReference>
<dbReference type="OrthoDB" id="1366962at2759"/>
<dbReference type="InterPro" id="IPR017451">
    <property type="entry name" value="F-box-assoc_interact_dom"/>
</dbReference>
<dbReference type="Pfam" id="PF07734">
    <property type="entry name" value="FBA_1"/>
    <property type="match status" value="1"/>
</dbReference>
<dbReference type="SMART" id="SM00256">
    <property type="entry name" value="FBOX"/>
    <property type="match status" value="1"/>
</dbReference>
<proteinExistence type="predicted"/>
<protein>
    <recommendedName>
        <fullName evidence="1">F-box domain-containing protein</fullName>
    </recommendedName>
</protein>
<dbReference type="Gene3D" id="1.20.1280.50">
    <property type="match status" value="1"/>
</dbReference>
<comment type="caution">
    <text evidence="2">The sequence shown here is derived from an EMBL/GenBank/DDBJ whole genome shotgun (WGS) entry which is preliminary data.</text>
</comment>
<dbReference type="NCBIfam" id="TIGR01640">
    <property type="entry name" value="F_box_assoc_1"/>
    <property type="match status" value="1"/>
</dbReference>
<dbReference type="InterPro" id="IPR050796">
    <property type="entry name" value="SCF_F-box_component"/>
</dbReference>
<dbReference type="PANTHER" id="PTHR31672">
    <property type="entry name" value="BNACNNG10540D PROTEIN"/>
    <property type="match status" value="1"/>
</dbReference>
<dbReference type="Proteomes" id="UP000657918">
    <property type="component" value="Unassembled WGS sequence"/>
</dbReference>
<gene>
    <name evidence="2" type="ORF">SADUNF_Sadunf17G0054400</name>
</gene>
<dbReference type="InterPro" id="IPR001810">
    <property type="entry name" value="F-box_dom"/>
</dbReference>
<feature type="domain" description="F-box" evidence="1">
    <location>
        <begin position="1"/>
        <end position="43"/>
    </location>
</feature>
<reference evidence="2 3" key="1">
    <citation type="submission" date="2020-10" db="EMBL/GenBank/DDBJ databases">
        <title>Plant Genome Project.</title>
        <authorList>
            <person name="Zhang R.-G."/>
        </authorList>
    </citation>
    <scope>NUCLEOTIDE SEQUENCE [LARGE SCALE GENOMIC DNA]</scope>
    <source>
        <strain evidence="2">FAFU-HL-1</strain>
        <tissue evidence="2">Leaf</tissue>
    </source>
</reference>
<dbReference type="SUPFAM" id="SSF81383">
    <property type="entry name" value="F-box domain"/>
    <property type="match status" value="1"/>
</dbReference>
<dbReference type="PROSITE" id="PS50181">
    <property type="entry name" value="FBOX"/>
    <property type="match status" value="1"/>
</dbReference>
<dbReference type="Pfam" id="PF00646">
    <property type="entry name" value="F-box"/>
    <property type="match status" value="1"/>
</dbReference>
<sequence length="197" mass="21890">MSKLPQEIIVDILTYLPVKSLVKFKCVCKSWRSLISDPQFAKMHLKRAYEDENINRQRLLVATDPLYSVDFEAASGGDNDNTLVELPFPNAVNHGDSFAVGLFLGSCDGIVCILNEVDDVVLWNPSTRESKKLPGPSSSLHKDFSTGLGYDSTTDDYKMSWGLDGGGIENLMKPLLIKPHMICMLWQAPGVACQYLF</sequence>
<accession>A0A835J9Y1</accession>
<evidence type="ECO:0000313" key="2">
    <source>
        <dbReference type="EMBL" id="KAF9663475.1"/>
    </source>
</evidence>
<name>A0A835J9Y1_9ROSI</name>
<dbReference type="InterPro" id="IPR006527">
    <property type="entry name" value="F-box-assoc_dom_typ1"/>
</dbReference>
<evidence type="ECO:0000313" key="3">
    <source>
        <dbReference type="Proteomes" id="UP000657918"/>
    </source>
</evidence>